<evidence type="ECO:0000313" key="9">
    <source>
        <dbReference type="WBParaSite" id="ALUE_0001534101-mRNA-1"/>
    </source>
</evidence>
<comment type="subunit">
    <text evidence="7">Component of the mitochondrial contact site and cristae organizing system (MICOS) complex.</text>
</comment>
<keyword evidence="4" id="KW-1133">Transmembrane helix</keyword>
<dbReference type="PANTHER" id="PTHR15415:SF7">
    <property type="entry name" value="MICOS COMPLEX SUBUNIT MIC60"/>
    <property type="match status" value="1"/>
</dbReference>
<accession>A0A0M3IC06</accession>
<keyword evidence="2 7" id="KW-0812">Transmembrane</keyword>
<dbReference type="PANTHER" id="PTHR15415">
    <property type="entry name" value="MITOFILIN"/>
    <property type="match status" value="1"/>
</dbReference>
<sequence length="60" mass="6860">MWLVDNDHLESAVRMVQLLKGEPQLLARDWVVDTRNYLQARLIAGLLVTHAAATNIRSIY</sequence>
<dbReference type="InterPro" id="IPR019133">
    <property type="entry name" value="MIC60"/>
</dbReference>
<comment type="similarity">
    <text evidence="1 7">Belongs to the MICOS complex subunit Mic60 family.</text>
</comment>
<keyword evidence="8" id="KW-1185">Reference proteome</keyword>
<evidence type="ECO:0000256" key="3">
    <source>
        <dbReference type="ARBA" id="ARBA00022792"/>
    </source>
</evidence>
<organism evidence="8 9">
    <name type="scientific">Ascaris lumbricoides</name>
    <name type="common">Giant roundworm</name>
    <dbReference type="NCBI Taxonomy" id="6252"/>
    <lineage>
        <taxon>Eukaryota</taxon>
        <taxon>Metazoa</taxon>
        <taxon>Ecdysozoa</taxon>
        <taxon>Nematoda</taxon>
        <taxon>Chromadorea</taxon>
        <taxon>Rhabditida</taxon>
        <taxon>Spirurina</taxon>
        <taxon>Ascaridomorpha</taxon>
        <taxon>Ascaridoidea</taxon>
        <taxon>Ascarididae</taxon>
        <taxon>Ascaris</taxon>
    </lineage>
</organism>
<comment type="function">
    <text evidence="7">Component of the MICOS complex, a large protein complex of the mitochondrial inner membrane that plays crucial roles in the maintenance of crista junctions, inner membrane architecture, and formation of contact sites to the outer membrane.</text>
</comment>
<dbReference type="Pfam" id="PF09731">
    <property type="entry name" value="Mitofilin"/>
    <property type="match status" value="1"/>
</dbReference>
<keyword evidence="3 7" id="KW-0999">Mitochondrion inner membrane</keyword>
<dbReference type="WBParaSite" id="ALUE_0001534101-mRNA-1">
    <property type="protein sequence ID" value="ALUE_0001534101-mRNA-1"/>
    <property type="gene ID" value="ALUE_0001534101"/>
</dbReference>
<protein>
    <recommendedName>
        <fullName evidence="7">MICOS complex subunit MIC60</fullName>
    </recommendedName>
    <alternativeName>
        <fullName evidence="7">Mitofilin</fullName>
    </alternativeName>
</protein>
<reference evidence="9" key="1">
    <citation type="submission" date="2017-02" db="UniProtKB">
        <authorList>
            <consortium name="WormBaseParasite"/>
        </authorList>
    </citation>
    <scope>IDENTIFICATION</scope>
</reference>
<dbReference type="Proteomes" id="UP000036681">
    <property type="component" value="Unplaced"/>
</dbReference>
<proteinExistence type="inferred from homology"/>
<name>A0A0M3IC06_ASCLU</name>
<dbReference type="GO" id="GO:0061617">
    <property type="term" value="C:MICOS complex"/>
    <property type="evidence" value="ECO:0007669"/>
    <property type="project" value="TreeGrafter"/>
</dbReference>
<keyword evidence="5 7" id="KW-0496">Mitochondrion</keyword>
<evidence type="ECO:0000256" key="7">
    <source>
        <dbReference type="RuleBase" id="RU363000"/>
    </source>
</evidence>
<evidence type="ECO:0000256" key="4">
    <source>
        <dbReference type="ARBA" id="ARBA00022989"/>
    </source>
</evidence>
<dbReference type="AlphaFoldDB" id="A0A0M3IC06"/>
<keyword evidence="6" id="KW-0472">Membrane</keyword>
<dbReference type="GO" id="GO:0042407">
    <property type="term" value="P:cristae formation"/>
    <property type="evidence" value="ECO:0007669"/>
    <property type="project" value="TreeGrafter"/>
</dbReference>
<evidence type="ECO:0000256" key="6">
    <source>
        <dbReference type="ARBA" id="ARBA00023136"/>
    </source>
</evidence>
<evidence type="ECO:0000313" key="8">
    <source>
        <dbReference type="Proteomes" id="UP000036681"/>
    </source>
</evidence>
<evidence type="ECO:0000256" key="5">
    <source>
        <dbReference type="ARBA" id="ARBA00023128"/>
    </source>
</evidence>
<comment type="subcellular location">
    <subcellularLocation>
        <location evidence="7">Mitochondrion inner membrane</location>
        <topology evidence="7">Single-pass membrane protein</topology>
    </subcellularLocation>
</comment>
<evidence type="ECO:0000256" key="1">
    <source>
        <dbReference type="ARBA" id="ARBA00010877"/>
    </source>
</evidence>
<evidence type="ECO:0000256" key="2">
    <source>
        <dbReference type="ARBA" id="ARBA00022692"/>
    </source>
</evidence>